<keyword evidence="2" id="KW-0732">Signal</keyword>
<evidence type="ECO:0000256" key="2">
    <source>
        <dbReference type="SAM" id="SignalP"/>
    </source>
</evidence>
<protein>
    <submittedName>
        <fullName evidence="5">S9 family peptidase</fullName>
        <ecNumber evidence="5">3.4.-.-</ecNumber>
    </submittedName>
</protein>
<dbReference type="Gene3D" id="3.40.50.1820">
    <property type="entry name" value="alpha/beta hydrolase"/>
    <property type="match status" value="1"/>
</dbReference>
<feature type="domain" description="Peptidase S9 prolyl oligopeptidase catalytic" evidence="3">
    <location>
        <begin position="448"/>
        <end position="655"/>
    </location>
</feature>
<dbReference type="InterPro" id="IPR023302">
    <property type="entry name" value="Pept_S9A_N"/>
</dbReference>
<dbReference type="Gene3D" id="2.120.10.30">
    <property type="entry name" value="TolB, C-terminal domain"/>
    <property type="match status" value="2"/>
</dbReference>
<dbReference type="EC" id="3.4.-.-" evidence="5"/>
<keyword evidence="1 5" id="KW-0378">Hydrolase</keyword>
<accession>A0ABV2BTK1</accession>
<feature type="signal peptide" evidence="2">
    <location>
        <begin position="1"/>
        <end position="23"/>
    </location>
</feature>
<dbReference type="GO" id="GO:0016787">
    <property type="term" value="F:hydrolase activity"/>
    <property type="evidence" value="ECO:0007669"/>
    <property type="project" value="UniProtKB-KW"/>
</dbReference>
<evidence type="ECO:0000313" key="6">
    <source>
        <dbReference type="Proteomes" id="UP001548189"/>
    </source>
</evidence>
<dbReference type="PANTHER" id="PTHR42776:SF27">
    <property type="entry name" value="DIPEPTIDYL PEPTIDASE FAMILY MEMBER 6"/>
    <property type="match status" value="1"/>
</dbReference>
<dbReference type="EMBL" id="JBEVCJ010000008">
    <property type="protein sequence ID" value="MET1255255.1"/>
    <property type="molecule type" value="Genomic_DNA"/>
</dbReference>
<dbReference type="SUPFAM" id="SSF53474">
    <property type="entry name" value="alpha/beta-Hydrolases"/>
    <property type="match status" value="1"/>
</dbReference>
<keyword evidence="6" id="KW-1185">Reference proteome</keyword>
<dbReference type="RefSeq" id="WP_353895839.1">
    <property type="nucleotide sequence ID" value="NZ_JBEVCJ010000008.1"/>
</dbReference>
<feature type="domain" description="Peptidase S9A N-terminal" evidence="4">
    <location>
        <begin position="121"/>
        <end position="380"/>
    </location>
</feature>
<dbReference type="PANTHER" id="PTHR42776">
    <property type="entry name" value="SERINE PEPTIDASE S9 FAMILY MEMBER"/>
    <property type="match status" value="1"/>
</dbReference>
<organism evidence="5 6">
    <name type="scientific">Aliikangiella maris</name>
    <dbReference type="NCBI Taxonomy" id="3162458"/>
    <lineage>
        <taxon>Bacteria</taxon>
        <taxon>Pseudomonadati</taxon>
        <taxon>Pseudomonadota</taxon>
        <taxon>Gammaproteobacteria</taxon>
        <taxon>Oceanospirillales</taxon>
        <taxon>Pleioneaceae</taxon>
        <taxon>Aliikangiella</taxon>
    </lineage>
</organism>
<dbReference type="Pfam" id="PF02897">
    <property type="entry name" value="Peptidase_S9_N"/>
    <property type="match status" value="1"/>
</dbReference>
<evidence type="ECO:0000313" key="5">
    <source>
        <dbReference type="EMBL" id="MET1255255.1"/>
    </source>
</evidence>
<dbReference type="SUPFAM" id="SSF82171">
    <property type="entry name" value="DPP6 N-terminal domain-like"/>
    <property type="match status" value="1"/>
</dbReference>
<comment type="caution">
    <text evidence="5">The sequence shown here is derived from an EMBL/GenBank/DDBJ whole genome shotgun (WGS) entry which is preliminary data.</text>
</comment>
<dbReference type="InterPro" id="IPR029058">
    <property type="entry name" value="AB_hydrolase_fold"/>
</dbReference>
<dbReference type="Pfam" id="PF00326">
    <property type="entry name" value="Peptidase_S9"/>
    <property type="match status" value="1"/>
</dbReference>
<evidence type="ECO:0000259" key="3">
    <source>
        <dbReference type="Pfam" id="PF00326"/>
    </source>
</evidence>
<dbReference type="PROSITE" id="PS51257">
    <property type="entry name" value="PROKAR_LIPOPROTEIN"/>
    <property type="match status" value="1"/>
</dbReference>
<dbReference type="InterPro" id="IPR011042">
    <property type="entry name" value="6-blade_b-propeller_TolB-like"/>
</dbReference>
<evidence type="ECO:0000256" key="1">
    <source>
        <dbReference type="ARBA" id="ARBA00022801"/>
    </source>
</evidence>
<dbReference type="Proteomes" id="UP001548189">
    <property type="component" value="Unassembled WGS sequence"/>
</dbReference>
<dbReference type="InterPro" id="IPR001375">
    <property type="entry name" value="Peptidase_S9_cat"/>
</dbReference>
<sequence>MNNTNDKIKVRLCALLLLGGVSACNNEKEAVTQQTSETSAQSVSKQDNLKKIATSHQQYSAEEFFKTVSLSGSSINHDGSAILVSSDVSGVFNVYRYPMNGGESTQLTHSTSDATFGVSWFPQDDRILYVADNGGNELTHIYVRELDGKTTDITPGKNLRAAFAGWHKDKKAFYVTTNERNPKITDLYRYSVEGYQRELLYQNDNNFNIGVVSPDGRWLSLTETITNANSNLYLVDLQAENQPAKLLTPHDGDISYASFTFTPDSRYLIYSTNEHGEYAQAWQYELATDKQSLFYQANWDVSFVQFSDDGKYRVVGVNQDAQTQLDMAEVASGKQIAMPELPAGDLRGVNFSANSKKMAFYINSDTSPSNLFSYVIGENKAKRLTRSLPSSIDEAHLVMSEVKRFKSFDGLTVPGLLYRPKTASASQKVPALIWVHGGPGGQSRKGYRAAIQHLVNQGYAIFAVNNRGSSGYGKTFYHLDDKKHGQDDLQDIVYGKKYLQTLNWIDQDRIGVMGGSYGGYMTMAAMAFTQEFKVGINIFGVTNWVRTLESIPPWWESFKKYFYNEMGDPATDQDRLRAISPLFHAENITNPVLIVQGANDPRVLQIESDEMVAAIRKNNVPVEYVLFDDEGHGFRKKSNRITASNAYLKFLQKHL</sequence>
<feature type="chain" id="PRO_5046357147" evidence="2">
    <location>
        <begin position="24"/>
        <end position="655"/>
    </location>
</feature>
<name>A0ABV2BTK1_9GAMM</name>
<proteinExistence type="predicted"/>
<reference evidence="5 6" key="1">
    <citation type="submission" date="2024-06" db="EMBL/GenBank/DDBJ databases">
        <authorList>
            <person name="Li F."/>
        </authorList>
    </citation>
    <scope>NUCLEOTIDE SEQUENCE [LARGE SCALE GENOMIC DNA]</scope>
    <source>
        <strain evidence="5 6">GXAS 311</strain>
    </source>
</reference>
<evidence type="ECO:0000259" key="4">
    <source>
        <dbReference type="Pfam" id="PF02897"/>
    </source>
</evidence>
<gene>
    <name evidence="5" type="ORF">ABVT43_08975</name>
</gene>